<accession>A0A543JIE5</accession>
<evidence type="ECO:0000313" key="2">
    <source>
        <dbReference type="EMBL" id="TQM82642.1"/>
    </source>
</evidence>
<dbReference type="RefSeq" id="WP_141980419.1">
    <property type="nucleotide sequence ID" value="NZ_VFPP01000001.1"/>
</dbReference>
<keyword evidence="3" id="KW-1185">Reference proteome</keyword>
<feature type="signal peptide" evidence="1">
    <location>
        <begin position="1"/>
        <end position="19"/>
    </location>
</feature>
<evidence type="ECO:0008006" key="4">
    <source>
        <dbReference type="Google" id="ProtNLM"/>
    </source>
</evidence>
<keyword evidence="1" id="KW-0732">Signal</keyword>
<comment type="caution">
    <text evidence="2">The sequence shown here is derived from an EMBL/GenBank/DDBJ whole genome shotgun (WGS) entry which is preliminary data.</text>
</comment>
<evidence type="ECO:0000256" key="1">
    <source>
        <dbReference type="SAM" id="SignalP"/>
    </source>
</evidence>
<dbReference type="Proteomes" id="UP000316628">
    <property type="component" value="Unassembled WGS sequence"/>
</dbReference>
<name>A0A543JIE5_9PSEU</name>
<dbReference type="NCBIfam" id="NF037950">
    <property type="entry name" value="spanin2_1"/>
    <property type="match status" value="1"/>
</dbReference>
<feature type="chain" id="PRO_5039552832" description="Small secreted protein" evidence="1">
    <location>
        <begin position="20"/>
        <end position="131"/>
    </location>
</feature>
<evidence type="ECO:0000313" key="3">
    <source>
        <dbReference type="Proteomes" id="UP000316628"/>
    </source>
</evidence>
<proteinExistence type="predicted"/>
<dbReference type="EMBL" id="VFPP01000001">
    <property type="protein sequence ID" value="TQM82642.1"/>
    <property type="molecule type" value="Genomic_DNA"/>
</dbReference>
<reference evidence="2 3" key="1">
    <citation type="submission" date="2019-06" db="EMBL/GenBank/DDBJ databases">
        <title>Sequencing the genomes of 1000 actinobacteria strains.</title>
        <authorList>
            <person name="Klenk H.-P."/>
        </authorList>
    </citation>
    <scope>NUCLEOTIDE SEQUENCE [LARGE SCALE GENOMIC DNA]</scope>
    <source>
        <strain evidence="2 3">DSM 45456</strain>
    </source>
</reference>
<dbReference type="PROSITE" id="PS51257">
    <property type="entry name" value="PROKAR_LIPOPROTEIN"/>
    <property type="match status" value="1"/>
</dbReference>
<dbReference type="OrthoDB" id="3698794at2"/>
<gene>
    <name evidence="2" type="ORF">FHX81_5050</name>
</gene>
<organism evidence="2 3">
    <name type="scientific">Saccharothrix saharensis</name>
    <dbReference type="NCBI Taxonomy" id="571190"/>
    <lineage>
        <taxon>Bacteria</taxon>
        <taxon>Bacillati</taxon>
        <taxon>Actinomycetota</taxon>
        <taxon>Actinomycetes</taxon>
        <taxon>Pseudonocardiales</taxon>
        <taxon>Pseudonocardiaceae</taxon>
        <taxon>Saccharothrix</taxon>
    </lineage>
</organism>
<dbReference type="AlphaFoldDB" id="A0A543JIE5"/>
<protein>
    <recommendedName>
        <fullName evidence="4">Small secreted protein</fullName>
    </recommendedName>
</protein>
<sequence>MRAGRPVATLLLAMGLAAAVSGCEAVQQASDTANQVGQAADKAQLCIEALKLAGFTPDATDPQKALEETQKKAEELNALAAKAGDTTLQDAITGVSDTMSKVTLEDLNPANIATWSQEKLDQVAKLSNACA</sequence>